<dbReference type="EMBL" id="SJPN01000003">
    <property type="protein sequence ID" value="TWU04748.1"/>
    <property type="molecule type" value="Genomic_DNA"/>
</dbReference>
<dbReference type="InterPro" id="IPR049712">
    <property type="entry name" value="Poly_export"/>
</dbReference>
<organism evidence="5 6">
    <name type="scientific">Stieleria varia</name>
    <dbReference type="NCBI Taxonomy" id="2528005"/>
    <lineage>
        <taxon>Bacteria</taxon>
        <taxon>Pseudomonadati</taxon>
        <taxon>Planctomycetota</taxon>
        <taxon>Planctomycetia</taxon>
        <taxon>Pirellulales</taxon>
        <taxon>Pirellulaceae</taxon>
        <taxon>Stieleria</taxon>
    </lineage>
</organism>
<feature type="region of interest" description="Disordered" evidence="2">
    <location>
        <begin position="293"/>
        <end position="385"/>
    </location>
</feature>
<keyword evidence="6" id="KW-1185">Reference proteome</keyword>
<evidence type="ECO:0000256" key="2">
    <source>
        <dbReference type="SAM" id="MobiDB-lite"/>
    </source>
</evidence>
<sequence length="385" mass="41400">MTGAWVRRIGCLMTLVLFSGCSSLGLSLYPAGATLTTEAEDVLNASRVPHSIARENAKTVLAPHTLQPGDAVLIEPLSYEQDLRLPADQTVMADGTIDLGPYGRVVVAGRDLEQAESLIEHQITSQMRVQRAACRELAGDEFDKEDILPANCDSIAVNVRLLEPVHRFYVLGEVNNPGAYPLAGYETVLDAIVAAGGLTSSADPCQILLSRPTDPCECRVTLPVCYREIVQLGNTASNYQLQPNDRVFIASRSCMDEILFWKADKPCARCSGCNQPCRNPENAGYKPMAMIENTMIPPGSVGMTSPPKDTATTSRSPTAPSANEQSTPAVRDPDSTERKEMLGDWLQSGPGTIPPDGGSPHSDADGELEFKPFAPARPSVEDATE</sequence>
<evidence type="ECO:0000313" key="5">
    <source>
        <dbReference type="EMBL" id="TWU04748.1"/>
    </source>
</evidence>
<feature type="domain" description="Soluble ligand binding" evidence="4">
    <location>
        <begin position="168"/>
        <end position="211"/>
    </location>
</feature>
<reference evidence="5 6" key="1">
    <citation type="submission" date="2019-02" db="EMBL/GenBank/DDBJ databases">
        <title>Deep-cultivation of Planctomycetes and their phenomic and genomic characterization uncovers novel biology.</title>
        <authorList>
            <person name="Wiegand S."/>
            <person name="Jogler M."/>
            <person name="Boedeker C."/>
            <person name="Pinto D."/>
            <person name="Vollmers J."/>
            <person name="Rivas-Marin E."/>
            <person name="Kohn T."/>
            <person name="Peeters S.H."/>
            <person name="Heuer A."/>
            <person name="Rast P."/>
            <person name="Oberbeckmann S."/>
            <person name="Bunk B."/>
            <person name="Jeske O."/>
            <person name="Meyerdierks A."/>
            <person name="Storesund J.E."/>
            <person name="Kallscheuer N."/>
            <person name="Luecker S."/>
            <person name="Lage O.M."/>
            <person name="Pohl T."/>
            <person name="Merkel B.J."/>
            <person name="Hornburger P."/>
            <person name="Mueller R.-W."/>
            <person name="Bruemmer F."/>
            <person name="Labrenz M."/>
            <person name="Spormann A.M."/>
            <person name="Op Den Camp H."/>
            <person name="Overmann J."/>
            <person name="Amann R."/>
            <person name="Jetten M.S.M."/>
            <person name="Mascher T."/>
            <person name="Medema M.H."/>
            <person name="Devos D.P."/>
            <person name="Kaster A.-K."/>
            <person name="Ovreas L."/>
            <person name="Rohde M."/>
            <person name="Galperin M.Y."/>
            <person name="Jogler C."/>
        </authorList>
    </citation>
    <scope>NUCLEOTIDE SEQUENCE [LARGE SCALE GENOMIC DNA]</scope>
    <source>
        <strain evidence="5 6">Pla52n</strain>
    </source>
</reference>
<dbReference type="GO" id="GO:0015159">
    <property type="term" value="F:polysaccharide transmembrane transporter activity"/>
    <property type="evidence" value="ECO:0007669"/>
    <property type="project" value="InterPro"/>
</dbReference>
<dbReference type="InterPro" id="IPR019554">
    <property type="entry name" value="Soluble_ligand-bd"/>
</dbReference>
<comment type="caution">
    <text evidence="5">The sequence shown here is derived from an EMBL/GenBank/DDBJ whole genome shotgun (WGS) entry which is preliminary data.</text>
</comment>
<proteinExistence type="predicted"/>
<accession>A0A5C6AYK6</accession>
<feature type="compositionally biased region" description="Low complexity" evidence="2">
    <location>
        <begin position="310"/>
        <end position="322"/>
    </location>
</feature>
<dbReference type="PROSITE" id="PS51257">
    <property type="entry name" value="PROKAR_LIPOPROTEIN"/>
    <property type="match status" value="1"/>
</dbReference>
<feature type="compositionally biased region" description="Basic and acidic residues" evidence="2">
    <location>
        <begin position="331"/>
        <end position="342"/>
    </location>
</feature>
<protein>
    <submittedName>
        <fullName evidence="5">SLBB domain protein</fullName>
    </submittedName>
</protein>
<dbReference type="Pfam" id="PF02563">
    <property type="entry name" value="Poly_export"/>
    <property type="match status" value="1"/>
</dbReference>
<gene>
    <name evidence="5" type="ORF">Pla52n_27910</name>
</gene>
<dbReference type="InterPro" id="IPR003715">
    <property type="entry name" value="Poly_export_N"/>
</dbReference>
<evidence type="ECO:0000259" key="4">
    <source>
        <dbReference type="Pfam" id="PF10531"/>
    </source>
</evidence>
<evidence type="ECO:0000256" key="1">
    <source>
        <dbReference type="ARBA" id="ARBA00022729"/>
    </source>
</evidence>
<dbReference type="PANTHER" id="PTHR33619:SF3">
    <property type="entry name" value="POLYSACCHARIDE EXPORT PROTEIN GFCE-RELATED"/>
    <property type="match status" value="1"/>
</dbReference>
<dbReference type="Proteomes" id="UP000320176">
    <property type="component" value="Unassembled WGS sequence"/>
</dbReference>
<name>A0A5C6AYK6_9BACT</name>
<dbReference type="AlphaFoldDB" id="A0A5C6AYK6"/>
<evidence type="ECO:0000313" key="6">
    <source>
        <dbReference type="Proteomes" id="UP000320176"/>
    </source>
</evidence>
<dbReference type="Gene3D" id="3.10.560.10">
    <property type="entry name" value="Outer membrane lipoprotein wza domain like"/>
    <property type="match status" value="1"/>
</dbReference>
<keyword evidence="1" id="KW-0732">Signal</keyword>
<feature type="domain" description="Polysaccharide export protein N-terminal" evidence="3">
    <location>
        <begin position="65"/>
        <end position="126"/>
    </location>
</feature>
<dbReference type="PANTHER" id="PTHR33619">
    <property type="entry name" value="POLYSACCHARIDE EXPORT PROTEIN GFCE-RELATED"/>
    <property type="match status" value="1"/>
</dbReference>
<dbReference type="Pfam" id="PF10531">
    <property type="entry name" value="SLBB"/>
    <property type="match status" value="1"/>
</dbReference>
<evidence type="ECO:0000259" key="3">
    <source>
        <dbReference type="Pfam" id="PF02563"/>
    </source>
</evidence>
<dbReference type="RefSeq" id="WP_146520113.1">
    <property type="nucleotide sequence ID" value="NZ_CP151726.1"/>
</dbReference>
<dbReference type="OrthoDB" id="279464at2"/>